<keyword evidence="2" id="KW-0732">Signal</keyword>
<dbReference type="EMBL" id="MU839004">
    <property type="protein sequence ID" value="KAK1768796.1"/>
    <property type="molecule type" value="Genomic_DNA"/>
</dbReference>
<evidence type="ECO:0000256" key="2">
    <source>
        <dbReference type="SAM" id="SignalP"/>
    </source>
</evidence>
<feature type="compositionally biased region" description="Gly residues" evidence="1">
    <location>
        <begin position="108"/>
        <end position="121"/>
    </location>
</feature>
<evidence type="ECO:0000313" key="4">
    <source>
        <dbReference type="Proteomes" id="UP001244011"/>
    </source>
</evidence>
<dbReference type="AlphaFoldDB" id="A0AAJ0C2N0"/>
<dbReference type="RefSeq" id="XP_060285009.1">
    <property type="nucleotide sequence ID" value="XM_060432299.1"/>
</dbReference>
<comment type="caution">
    <text evidence="3">The sequence shown here is derived from an EMBL/GenBank/DDBJ whole genome shotgun (WGS) entry which is preliminary data.</text>
</comment>
<name>A0AAJ0C2N0_9PEZI</name>
<feature type="chain" id="PRO_5042615904" description="Extracellular membrane protein CFEM domain-containing protein" evidence="2">
    <location>
        <begin position="19"/>
        <end position="253"/>
    </location>
</feature>
<sequence length="253" mass="25020">MRFRTTISALLAPAIAQAQWWGGAPNCAHSCFSSFFTSATDWPSPSNYCDSSQGASVSSCLSSACSATPTAQTSYSSLSSSLCSRWASCSSAGSTGVFTATFPTITGHHGGPWGNGDGPWTGGPYTVTGCEWDGSPWAGGPGGWGPGGRGGGGGPWGQWGNEWSWATRTTTVTVVVTSDGSVATTVGPATVAVAASGDVRSTTTLGIVGAEQSAPTASDGDGNKNAGPRVAGDVGVKAVGAVLGGVVAVVAML</sequence>
<accession>A0AAJ0C2N0</accession>
<feature type="region of interest" description="Disordered" evidence="1">
    <location>
        <begin position="108"/>
        <end position="157"/>
    </location>
</feature>
<proteinExistence type="predicted"/>
<protein>
    <recommendedName>
        <fullName evidence="5">Extracellular membrane protein CFEM domain-containing protein</fullName>
    </recommendedName>
</protein>
<reference evidence="3" key="1">
    <citation type="submission" date="2023-06" db="EMBL/GenBank/DDBJ databases">
        <title>Genome-scale phylogeny and comparative genomics of the fungal order Sordariales.</title>
        <authorList>
            <consortium name="Lawrence Berkeley National Laboratory"/>
            <person name="Hensen N."/>
            <person name="Bonometti L."/>
            <person name="Westerberg I."/>
            <person name="Brannstrom I.O."/>
            <person name="Guillou S."/>
            <person name="Cros-Aarteil S."/>
            <person name="Calhoun S."/>
            <person name="Haridas S."/>
            <person name="Kuo A."/>
            <person name="Mondo S."/>
            <person name="Pangilinan J."/>
            <person name="Riley R."/>
            <person name="Labutti K."/>
            <person name="Andreopoulos B."/>
            <person name="Lipzen A."/>
            <person name="Chen C."/>
            <person name="Yanf M."/>
            <person name="Daum C."/>
            <person name="Ng V."/>
            <person name="Clum A."/>
            <person name="Steindorff A."/>
            <person name="Ohm R."/>
            <person name="Martin F."/>
            <person name="Silar P."/>
            <person name="Natvig D."/>
            <person name="Lalanne C."/>
            <person name="Gautier V."/>
            <person name="Ament-Velasquez S.L."/>
            <person name="Kruys A."/>
            <person name="Hutchinson M.I."/>
            <person name="Powell A.J."/>
            <person name="Barry K."/>
            <person name="Miller A.N."/>
            <person name="Grigoriev I.V."/>
            <person name="Debuchy R."/>
            <person name="Gladieux P."/>
            <person name="Thoren M.H."/>
            <person name="Johannesson H."/>
        </authorList>
    </citation>
    <scope>NUCLEOTIDE SEQUENCE</scope>
    <source>
        <strain evidence="3">8032-3</strain>
    </source>
</reference>
<evidence type="ECO:0000256" key="1">
    <source>
        <dbReference type="SAM" id="MobiDB-lite"/>
    </source>
</evidence>
<keyword evidence="4" id="KW-1185">Reference proteome</keyword>
<evidence type="ECO:0000313" key="3">
    <source>
        <dbReference type="EMBL" id="KAK1768796.1"/>
    </source>
</evidence>
<gene>
    <name evidence="3" type="ORF">QBC33DRAFT_606220</name>
</gene>
<dbReference type="GeneID" id="85315486"/>
<dbReference type="Proteomes" id="UP001244011">
    <property type="component" value="Unassembled WGS sequence"/>
</dbReference>
<evidence type="ECO:0008006" key="5">
    <source>
        <dbReference type="Google" id="ProtNLM"/>
    </source>
</evidence>
<feature type="compositionally biased region" description="Gly residues" evidence="1">
    <location>
        <begin position="137"/>
        <end position="157"/>
    </location>
</feature>
<organism evidence="3 4">
    <name type="scientific">Phialemonium atrogriseum</name>
    <dbReference type="NCBI Taxonomy" id="1093897"/>
    <lineage>
        <taxon>Eukaryota</taxon>
        <taxon>Fungi</taxon>
        <taxon>Dikarya</taxon>
        <taxon>Ascomycota</taxon>
        <taxon>Pezizomycotina</taxon>
        <taxon>Sordariomycetes</taxon>
        <taxon>Sordariomycetidae</taxon>
        <taxon>Cephalothecales</taxon>
        <taxon>Cephalothecaceae</taxon>
        <taxon>Phialemonium</taxon>
    </lineage>
</organism>
<feature type="signal peptide" evidence="2">
    <location>
        <begin position="1"/>
        <end position="18"/>
    </location>
</feature>